<evidence type="ECO:0000256" key="3">
    <source>
        <dbReference type="ARBA" id="ARBA00023002"/>
    </source>
</evidence>
<dbReference type="PANTHER" id="PTHR46972:SF1">
    <property type="entry name" value="FAD DEPENDENT OXIDOREDUCTASE DOMAIN-CONTAINING PROTEIN"/>
    <property type="match status" value="1"/>
</dbReference>
<dbReference type="Proteomes" id="UP001215151">
    <property type="component" value="Unassembled WGS sequence"/>
</dbReference>
<keyword evidence="3" id="KW-0560">Oxidoreductase</keyword>
<reference evidence="6" key="1">
    <citation type="submission" date="2022-11" db="EMBL/GenBank/DDBJ databases">
        <title>Genome Sequence of Cubamyces cubensis.</title>
        <authorList>
            <person name="Buettner E."/>
        </authorList>
    </citation>
    <scope>NUCLEOTIDE SEQUENCE</scope>
    <source>
        <strain evidence="6">MPL-01</strain>
    </source>
</reference>
<feature type="domain" description="FAD-binding" evidence="5">
    <location>
        <begin position="303"/>
        <end position="342"/>
    </location>
</feature>
<proteinExistence type="predicted"/>
<evidence type="ECO:0000256" key="1">
    <source>
        <dbReference type="ARBA" id="ARBA00022630"/>
    </source>
</evidence>
<keyword evidence="2" id="KW-0274">FAD</keyword>
<evidence type="ECO:0000256" key="4">
    <source>
        <dbReference type="ARBA" id="ARBA00023033"/>
    </source>
</evidence>
<name>A0AAD7X9G0_9APHY</name>
<dbReference type="GO" id="GO:0071949">
    <property type="term" value="F:FAD binding"/>
    <property type="evidence" value="ECO:0007669"/>
    <property type="project" value="InterPro"/>
</dbReference>
<dbReference type="Gene3D" id="3.50.50.60">
    <property type="entry name" value="FAD/NAD(P)-binding domain"/>
    <property type="match status" value="1"/>
</dbReference>
<evidence type="ECO:0000256" key="2">
    <source>
        <dbReference type="ARBA" id="ARBA00022827"/>
    </source>
</evidence>
<feature type="domain" description="FAD-binding" evidence="5">
    <location>
        <begin position="10"/>
        <end position="205"/>
    </location>
</feature>
<dbReference type="Pfam" id="PF01494">
    <property type="entry name" value="FAD_binding_3"/>
    <property type="match status" value="2"/>
</dbReference>
<comment type="caution">
    <text evidence="6">The sequence shown here is derived from an EMBL/GenBank/DDBJ whole genome shotgun (WGS) entry which is preliminary data.</text>
</comment>
<organism evidence="6 7">
    <name type="scientific">Trametes cubensis</name>
    <dbReference type="NCBI Taxonomy" id="1111947"/>
    <lineage>
        <taxon>Eukaryota</taxon>
        <taxon>Fungi</taxon>
        <taxon>Dikarya</taxon>
        <taxon>Basidiomycota</taxon>
        <taxon>Agaricomycotina</taxon>
        <taxon>Agaricomycetes</taxon>
        <taxon>Polyporales</taxon>
        <taxon>Polyporaceae</taxon>
        <taxon>Trametes</taxon>
    </lineage>
</organism>
<evidence type="ECO:0000313" key="6">
    <source>
        <dbReference type="EMBL" id="KAJ8474564.1"/>
    </source>
</evidence>
<dbReference type="SUPFAM" id="SSF51905">
    <property type="entry name" value="FAD/NAD(P)-binding domain"/>
    <property type="match status" value="1"/>
</dbReference>
<dbReference type="PRINTS" id="PR00420">
    <property type="entry name" value="RNGMNOXGNASE"/>
</dbReference>
<keyword evidence="7" id="KW-1185">Reference proteome</keyword>
<dbReference type="InterPro" id="IPR002938">
    <property type="entry name" value="FAD-bd"/>
</dbReference>
<keyword evidence="4" id="KW-0503">Monooxygenase</keyword>
<accession>A0AAD7X9G0</accession>
<sequence>MSSKSSVPRIAIVGGGPSGLVLLLTLYKRGIPATLYEREASSDSRAHLGGMLDLEWDSGQRALRENGLEDEFVKYSRSGDIEEKRLCGKDGVPIFHRKVAKRTDVDLRESRPEIDRRVLRELLLKAVPAESIKWGHALASARPLEGGQHELTFSNGVVAVADILIGADGAHSHVRPLVSSATPQYYGVTGAEISIAPDVAARPENRDILDAIGLGALFACEDGKMFGTGQPNVDGRIRAYAWHRAPLGWTLPSDPKEAKKALLEVYDGWAPWLRKFIHICDEQAIYSRPLFYLPIGHRWPHKAGVTLVGDAAHLMGPFAGAGANLAMLDGLELGLVLAEAISNNLAAEKREAAIAAWEEGMLARAEVFAAVTAQNLEACLSPDAPQSIAARWRRAFGQVEDE</sequence>
<evidence type="ECO:0000313" key="7">
    <source>
        <dbReference type="Proteomes" id="UP001215151"/>
    </source>
</evidence>
<dbReference type="GO" id="GO:0004497">
    <property type="term" value="F:monooxygenase activity"/>
    <property type="evidence" value="ECO:0007669"/>
    <property type="project" value="UniProtKB-KW"/>
</dbReference>
<dbReference type="AlphaFoldDB" id="A0AAD7X9G0"/>
<dbReference type="PANTHER" id="PTHR46972">
    <property type="entry name" value="MONOOXYGENASE ASQM-RELATED"/>
    <property type="match status" value="1"/>
</dbReference>
<evidence type="ECO:0000259" key="5">
    <source>
        <dbReference type="Pfam" id="PF01494"/>
    </source>
</evidence>
<keyword evidence="1" id="KW-0285">Flavoprotein</keyword>
<gene>
    <name evidence="6" type="ORF">ONZ51_g7124</name>
</gene>
<dbReference type="EMBL" id="JAPEVG010000184">
    <property type="protein sequence ID" value="KAJ8474564.1"/>
    <property type="molecule type" value="Genomic_DNA"/>
</dbReference>
<dbReference type="InterPro" id="IPR036188">
    <property type="entry name" value="FAD/NAD-bd_sf"/>
</dbReference>
<protein>
    <recommendedName>
        <fullName evidence="5">FAD-binding domain-containing protein</fullName>
    </recommendedName>
</protein>